<evidence type="ECO:0000256" key="4">
    <source>
        <dbReference type="ARBA" id="ARBA00022741"/>
    </source>
</evidence>
<evidence type="ECO:0000256" key="8">
    <source>
        <dbReference type="RuleBase" id="RU004187"/>
    </source>
</evidence>
<dbReference type="GO" id="GO:0005524">
    <property type="term" value="F:ATP binding"/>
    <property type="evidence" value="ECO:0007669"/>
    <property type="project" value="UniProtKB-KW"/>
</dbReference>
<evidence type="ECO:0000313" key="9">
    <source>
        <dbReference type="EMBL" id="EFO65204.1"/>
    </source>
</evidence>
<evidence type="ECO:0000256" key="1">
    <source>
        <dbReference type="ARBA" id="ARBA00004496"/>
    </source>
</evidence>
<evidence type="ECO:0000256" key="6">
    <source>
        <dbReference type="ARBA" id="ARBA00023186"/>
    </source>
</evidence>
<dbReference type="Proteomes" id="UP000008974">
    <property type="component" value="Unassembled WGS sequence"/>
</dbReference>
<dbReference type="PROSITE" id="PS00751">
    <property type="entry name" value="TCP1_2"/>
    <property type="match status" value="1"/>
</dbReference>
<comment type="caution">
    <text evidence="9">The sequence shown here is derived from an EMBL/GenBank/DDBJ whole genome shotgun (WGS) entry which is preliminary data.</text>
</comment>
<evidence type="ECO:0000256" key="3">
    <source>
        <dbReference type="ARBA" id="ARBA00022490"/>
    </source>
</evidence>
<dbReference type="GO" id="GO:0140662">
    <property type="term" value="F:ATP-dependent protein folding chaperone"/>
    <property type="evidence" value="ECO:0007669"/>
    <property type="project" value="InterPro"/>
</dbReference>
<dbReference type="PROSITE" id="PS00750">
    <property type="entry name" value="TCP1_1"/>
    <property type="match status" value="1"/>
</dbReference>
<dbReference type="SUPFAM" id="SSF52029">
    <property type="entry name" value="GroEL apical domain-like"/>
    <property type="match status" value="1"/>
</dbReference>
<dbReference type="EMBL" id="ACVC01000037">
    <property type="protein sequence ID" value="EFO65204.1"/>
    <property type="molecule type" value="Genomic_DNA"/>
</dbReference>
<dbReference type="PRINTS" id="PR00304">
    <property type="entry name" value="TCOMPLEXTCP1"/>
</dbReference>
<evidence type="ECO:0000313" key="10">
    <source>
        <dbReference type="Proteomes" id="UP000008974"/>
    </source>
</evidence>
<dbReference type="Gene3D" id="1.10.560.10">
    <property type="entry name" value="GroEL-like equatorial domain"/>
    <property type="match status" value="1"/>
</dbReference>
<dbReference type="InterPro" id="IPR012716">
    <property type="entry name" value="Chap_CCT_beta"/>
</dbReference>
<protein>
    <recommendedName>
        <fullName evidence="7">CCT-beta</fullName>
    </recommendedName>
</protein>
<dbReference type="FunFam" id="3.50.7.10:FF:000002">
    <property type="entry name" value="T-complex protein 1 subunit beta"/>
    <property type="match status" value="1"/>
</dbReference>
<dbReference type="PANTHER" id="PTHR11353">
    <property type="entry name" value="CHAPERONIN"/>
    <property type="match status" value="1"/>
</dbReference>
<comment type="similarity">
    <text evidence="2 8">Belongs to the TCP-1 chaperonin family.</text>
</comment>
<organism evidence="9 10">
    <name type="scientific">Giardia intestinalis (strain P15)</name>
    <name type="common">Giardia lamblia</name>
    <dbReference type="NCBI Taxonomy" id="658858"/>
    <lineage>
        <taxon>Eukaryota</taxon>
        <taxon>Metamonada</taxon>
        <taxon>Diplomonadida</taxon>
        <taxon>Hexamitidae</taxon>
        <taxon>Giardiinae</taxon>
        <taxon>Giardia</taxon>
    </lineage>
</organism>
<sequence>MQIQDGEEGSERNLKIAKRMEQATSRILKEGGSQERGDDARLSTLVGAIAISDMVKTTMGPKGMDKILQSVSGGMNITNDGATILKSVVVDNPAARVLIDISRVQDETVGDGTTSVCVLAGEILRQAQQLLAKRVHPMTIIEGFRAATDVALKALESIAVDHKQDVVAFHTDLLNIARTTLSSKILTSVQEHFAKMAVKCVLNMEGDTNLKNIQIIKKPGGTLLDSYVDDGFLLDKRIGLSCPKEISNARVLVANTPMDSDKIKILGSRVRVDSHTKLAEIEEAEKARIIAKCDKIAAHDINVFINRQLIYDVPMQTLSKKGIMVIEHADFDGVDRLSMVLNADIVSTFDTPNSVKIGFCESVKEVLIGEDRLIKFSGLLKKTCSTIVLRGASMHILDEAERSLHDALCVLSQTAARDSRVVLGAGCAETAMANAIEKAAMKTQGKVSIAMEAFAKALRSIPVIIANNGGYDGEELVSKLRALHNAGKIDFGLDMRTGTVMNVRHAGITESYMCKQHVVLYAAEAAEQILRVDSIISCAPPQKS</sequence>
<dbReference type="InterPro" id="IPR027409">
    <property type="entry name" value="GroEL-like_apical_dom_sf"/>
</dbReference>
<dbReference type="InterPro" id="IPR027410">
    <property type="entry name" value="TCP-1-like_intermed_sf"/>
</dbReference>
<evidence type="ECO:0000256" key="2">
    <source>
        <dbReference type="ARBA" id="ARBA00008020"/>
    </source>
</evidence>
<evidence type="ECO:0000256" key="7">
    <source>
        <dbReference type="ARBA" id="ARBA00033237"/>
    </source>
</evidence>
<name>E1EX64_GIAIA</name>
<dbReference type="PROSITE" id="PS00995">
    <property type="entry name" value="TCP1_3"/>
    <property type="match status" value="1"/>
</dbReference>
<reference evidence="9 10" key="1">
    <citation type="journal article" date="2010" name="BMC Genomics">
        <title>Genome analysis and comparative genomics of a Giardia intestinalis assemblage E isolate.</title>
        <authorList>
            <person name="Jerlstrom-Hultqvist J."/>
            <person name="Franzen O."/>
            <person name="Ankarklev J."/>
            <person name="Xu F."/>
            <person name="Nohynkova E."/>
            <person name="Andersson J.O."/>
            <person name="Svard S.G."/>
            <person name="Andersson B."/>
        </authorList>
    </citation>
    <scope>NUCLEOTIDE SEQUENCE [LARGE SCALE GENOMIC DNA]</scope>
    <source>
        <strain evidence="9 10">P15</strain>
    </source>
</reference>
<gene>
    <name evidence="9" type="ORF">GLP15_4874</name>
</gene>
<keyword evidence="6 8" id="KW-0143">Chaperone</keyword>
<evidence type="ECO:0000256" key="5">
    <source>
        <dbReference type="ARBA" id="ARBA00022840"/>
    </source>
</evidence>
<dbReference type="InterPro" id="IPR027413">
    <property type="entry name" value="GROEL-like_equatorial_sf"/>
</dbReference>
<keyword evidence="3" id="KW-0963">Cytoplasm</keyword>
<dbReference type="SUPFAM" id="SSF48592">
    <property type="entry name" value="GroEL equatorial domain-like"/>
    <property type="match status" value="1"/>
</dbReference>
<dbReference type="GO" id="GO:0016887">
    <property type="term" value="F:ATP hydrolysis activity"/>
    <property type="evidence" value="ECO:0007669"/>
    <property type="project" value="InterPro"/>
</dbReference>
<dbReference type="GO" id="GO:0051082">
    <property type="term" value="F:unfolded protein binding"/>
    <property type="evidence" value="ECO:0007669"/>
    <property type="project" value="InterPro"/>
</dbReference>
<dbReference type="NCBIfam" id="TIGR02341">
    <property type="entry name" value="chap_CCT_beta"/>
    <property type="match status" value="1"/>
</dbReference>
<accession>E1EX64</accession>
<dbReference type="InterPro" id="IPR017998">
    <property type="entry name" value="Chaperone_TCP-1"/>
</dbReference>
<dbReference type="VEuPathDB" id="GiardiaDB:GLP15_4874"/>
<dbReference type="CDD" id="cd03336">
    <property type="entry name" value="TCP1_beta"/>
    <property type="match status" value="1"/>
</dbReference>
<dbReference type="GO" id="GO:0005832">
    <property type="term" value="C:chaperonin-containing T-complex"/>
    <property type="evidence" value="ECO:0007669"/>
    <property type="project" value="InterPro"/>
</dbReference>
<proteinExistence type="inferred from homology"/>
<dbReference type="AlphaFoldDB" id="E1EX64"/>
<dbReference type="SUPFAM" id="SSF54849">
    <property type="entry name" value="GroEL-intermediate domain like"/>
    <property type="match status" value="1"/>
</dbReference>
<dbReference type="Gene3D" id="3.50.7.10">
    <property type="entry name" value="GroEL"/>
    <property type="match status" value="1"/>
</dbReference>
<comment type="subcellular location">
    <subcellularLocation>
        <location evidence="1">Cytoplasm</location>
    </subcellularLocation>
</comment>
<dbReference type="STRING" id="658858.E1EX64"/>
<keyword evidence="5 8" id="KW-0067">ATP-binding</keyword>
<dbReference type="InterPro" id="IPR002194">
    <property type="entry name" value="Chaperonin_TCP-1_CS"/>
</dbReference>
<dbReference type="Pfam" id="PF00118">
    <property type="entry name" value="Cpn60_TCP1"/>
    <property type="match status" value="1"/>
</dbReference>
<dbReference type="InterPro" id="IPR002423">
    <property type="entry name" value="Cpn60/GroEL/TCP-1"/>
</dbReference>
<dbReference type="OMA" id="CAEMVMS"/>
<dbReference type="Gene3D" id="3.30.260.10">
    <property type="entry name" value="TCP-1-like chaperonin intermediate domain"/>
    <property type="match status" value="1"/>
</dbReference>
<dbReference type="OrthoDB" id="10259763at2759"/>
<keyword evidence="4 8" id="KW-0547">Nucleotide-binding</keyword>